<accession>A0A9R1UNT8</accession>
<proteinExistence type="predicted"/>
<sequence length="565" mass="66056">MRKESLCEGIRRIDSDADYWEFVETVYSLESDSLESELDVYIDHRNKPILDWADNEFLADGKGYESDYMDEEDDKDSEVSMTMEYEHEWDDEEEHTFDKTVGDPFLDKLSGHISDDDEEEANNGKLKDVVFPVHNENQEWEQMVLVLGMKFSNPLELKLCITNYAVKMDMIYGKTNKQGKGCPFRLWATWMSSEKSFQIKSLNDMHSCARVFKFGSIVTYKWIAKHFMNHILQKPKMSIRKLKAKVSKKFNLIASVGQYRNARKYAFQEIEGTLKEHYAKTWSYGEEIRRTNPGSTVKMDVDVMPDGTTYFSKFYVCFKGLKDGWIEGYRRVIGLDDCFLKGICRGQFLSAIGRDANNHIYPIAWAVVSVESKETWKWFIDLLIEDLGMGVGHGLTLISDQHKGLLETMKERVPAAEHRQCARHICANFMKRFKGQMFRKLFWACDAYENGICESFNFVIEVATKRPLITMSEEIRIYVMERLDRQKIKGQSWDLTICPTIRLKLSKLKDLQRFWKVIPFGYQQYEVRLGYDAYVVDIGSRTCACRTWQLTCDNPNCPVTFPRYR</sequence>
<evidence type="ECO:0000313" key="3">
    <source>
        <dbReference type="Proteomes" id="UP000235145"/>
    </source>
</evidence>
<feature type="domain" description="MULE transposase" evidence="1">
    <location>
        <begin position="332"/>
        <end position="428"/>
    </location>
</feature>
<organism evidence="2 3">
    <name type="scientific">Lactuca sativa</name>
    <name type="common">Garden lettuce</name>
    <dbReference type="NCBI Taxonomy" id="4236"/>
    <lineage>
        <taxon>Eukaryota</taxon>
        <taxon>Viridiplantae</taxon>
        <taxon>Streptophyta</taxon>
        <taxon>Embryophyta</taxon>
        <taxon>Tracheophyta</taxon>
        <taxon>Spermatophyta</taxon>
        <taxon>Magnoliopsida</taxon>
        <taxon>eudicotyledons</taxon>
        <taxon>Gunneridae</taxon>
        <taxon>Pentapetalae</taxon>
        <taxon>asterids</taxon>
        <taxon>campanulids</taxon>
        <taxon>Asterales</taxon>
        <taxon>Asteraceae</taxon>
        <taxon>Cichorioideae</taxon>
        <taxon>Cichorieae</taxon>
        <taxon>Lactucinae</taxon>
        <taxon>Lactuca</taxon>
    </lineage>
</organism>
<dbReference type="Pfam" id="PF10551">
    <property type="entry name" value="MULE"/>
    <property type="match status" value="1"/>
</dbReference>
<reference evidence="2 3" key="1">
    <citation type="journal article" date="2017" name="Nat. Commun.">
        <title>Genome assembly with in vitro proximity ligation data and whole-genome triplication in lettuce.</title>
        <authorList>
            <person name="Reyes-Chin-Wo S."/>
            <person name="Wang Z."/>
            <person name="Yang X."/>
            <person name="Kozik A."/>
            <person name="Arikit S."/>
            <person name="Song C."/>
            <person name="Xia L."/>
            <person name="Froenicke L."/>
            <person name="Lavelle D.O."/>
            <person name="Truco M.J."/>
            <person name="Xia R."/>
            <person name="Zhu S."/>
            <person name="Xu C."/>
            <person name="Xu H."/>
            <person name="Xu X."/>
            <person name="Cox K."/>
            <person name="Korf I."/>
            <person name="Meyers B.C."/>
            <person name="Michelmore R.W."/>
        </authorList>
    </citation>
    <scope>NUCLEOTIDE SEQUENCE [LARGE SCALE GENOMIC DNA]</scope>
    <source>
        <strain evidence="3">cv. Salinas</strain>
        <tissue evidence="2">Seedlings</tissue>
    </source>
</reference>
<protein>
    <recommendedName>
        <fullName evidence="1">MULE transposase domain-containing protein</fullName>
    </recommendedName>
</protein>
<dbReference type="PANTHER" id="PTHR31973">
    <property type="entry name" value="POLYPROTEIN, PUTATIVE-RELATED"/>
    <property type="match status" value="1"/>
</dbReference>
<gene>
    <name evidence="2" type="ORF">LSAT_V11C800391310</name>
</gene>
<dbReference type="InterPro" id="IPR018289">
    <property type="entry name" value="MULE_transposase_dom"/>
</dbReference>
<evidence type="ECO:0000259" key="1">
    <source>
        <dbReference type="Pfam" id="PF10551"/>
    </source>
</evidence>
<keyword evidence="3" id="KW-1185">Reference proteome</keyword>
<dbReference type="AlphaFoldDB" id="A0A9R1UNT8"/>
<dbReference type="EMBL" id="NBSK02000008">
    <property type="protein sequence ID" value="KAJ0190407.1"/>
    <property type="molecule type" value="Genomic_DNA"/>
</dbReference>
<name>A0A9R1UNT8_LACSA</name>
<dbReference type="PANTHER" id="PTHR31973:SF189">
    <property type="entry name" value="TRANSPOSASE, MUDR, PLANT, MULE TRANSPOSASE DOMAIN PROTEIN-RELATED"/>
    <property type="match status" value="1"/>
</dbReference>
<comment type="caution">
    <text evidence="2">The sequence shown here is derived from an EMBL/GenBank/DDBJ whole genome shotgun (WGS) entry which is preliminary data.</text>
</comment>
<evidence type="ECO:0000313" key="2">
    <source>
        <dbReference type="EMBL" id="KAJ0190407.1"/>
    </source>
</evidence>
<dbReference type="Proteomes" id="UP000235145">
    <property type="component" value="Unassembled WGS sequence"/>
</dbReference>